<reference evidence="2" key="1">
    <citation type="journal article" date="2019" name="Gigascience">
        <title>De novo genome assembly of the endangered Acer yangbiense, a plant species with extremely small populations endemic to Yunnan Province, China.</title>
        <authorList>
            <person name="Yang J."/>
            <person name="Wariss H.M."/>
            <person name="Tao L."/>
            <person name="Zhang R."/>
            <person name="Yun Q."/>
            <person name="Hollingsworth P."/>
            <person name="Dao Z."/>
            <person name="Luo G."/>
            <person name="Guo H."/>
            <person name="Ma Y."/>
            <person name="Sun W."/>
        </authorList>
    </citation>
    <scope>NUCLEOTIDE SEQUENCE [LARGE SCALE GENOMIC DNA]</scope>
    <source>
        <strain evidence="2">cv. br00</strain>
    </source>
</reference>
<gene>
    <name evidence="1" type="ORF">DKX38_013576</name>
</gene>
<accession>A0A5N5LDJ1</accession>
<dbReference type="PANTHER" id="PTHR31286:SF99">
    <property type="entry name" value="DUF4283 DOMAIN-CONTAINING PROTEIN"/>
    <property type="match status" value="1"/>
</dbReference>
<dbReference type="EMBL" id="VDCV01000009">
    <property type="protein sequence ID" value="KAB5540602.1"/>
    <property type="molecule type" value="Genomic_DNA"/>
</dbReference>
<dbReference type="PANTHER" id="PTHR31286">
    <property type="entry name" value="GLYCINE-RICH CELL WALL STRUCTURAL PROTEIN 1.8-LIKE"/>
    <property type="match status" value="1"/>
</dbReference>
<comment type="caution">
    <text evidence="1">The sequence shown here is derived from an EMBL/GenBank/DDBJ whole genome shotgun (WGS) entry which is preliminary data.</text>
</comment>
<name>A0A5N5LDJ1_9ROSI</name>
<organism evidence="1 2">
    <name type="scientific">Salix brachista</name>
    <dbReference type="NCBI Taxonomy" id="2182728"/>
    <lineage>
        <taxon>Eukaryota</taxon>
        <taxon>Viridiplantae</taxon>
        <taxon>Streptophyta</taxon>
        <taxon>Embryophyta</taxon>
        <taxon>Tracheophyta</taxon>
        <taxon>Spermatophyta</taxon>
        <taxon>Magnoliopsida</taxon>
        <taxon>eudicotyledons</taxon>
        <taxon>Gunneridae</taxon>
        <taxon>Pentapetalae</taxon>
        <taxon>rosids</taxon>
        <taxon>fabids</taxon>
        <taxon>Malpighiales</taxon>
        <taxon>Salicaceae</taxon>
        <taxon>Saliceae</taxon>
        <taxon>Salix</taxon>
    </lineage>
</organism>
<dbReference type="InterPro" id="IPR040256">
    <property type="entry name" value="At4g02000-like"/>
</dbReference>
<proteinExistence type="predicted"/>
<sequence>MGLPFPLWNKEGLSLAASMVGKPLACDEHTITCGRLEYARVCVEVEADALFVHHFKVESHLLTEPITIEVLYEWKPSRCSRCKVYGHACKEVKEQIAPQIEAITLNTAPENPTTTDKGKSPLVQETPANTKEIHTHPTTSTNNLNIDPKDVSIIKALPKRRDNDQAIQASALAP</sequence>
<dbReference type="Proteomes" id="UP000326939">
    <property type="component" value="Chromosome 9"/>
</dbReference>
<protein>
    <submittedName>
        <fullName evidence="1">Uncharacterized protein</fullName>
    </submittedName>
</protein>
<evidence type="ECO:0000313" key="2">
    <source>
        <dbReference type="Proteomes" id="UP000326939"/>
    </source>
</evidence>
<dbReference type="AlphaFoldDB" id="A0A5N5LDJ1"/>
<keyword evidence="2" id="KW-1185">Reference proteome</keyword>
<evidence type="ECO:0000313" key="1">
    <source>
        <dbReference type="EMBL" id="KAB5540602.1"/>
    </source>
</evidence>